<sequence>MSKITDKSGQSAETDEFQPFDPSKAIDQFRAATEKGVEQSKEALAKFQLGADEAKKVLKSTFETARSVGNEVSLATIAALRANVDADFSHLQALAGANSLSEVIELQTTFLRKRVEMGLEQAKDFQALTTKAVTDISKPVKEIFEKTLWDLKAA</sequence>
<reference evidence="3 4" key="1">
    <citation type="submission" date="2018-03" db="EMBL/GenBank/DDBJ databases">
        <title>Genome sequence of the symbiotic type strain Mesorhizobium helmanticense CSLC115NT isolated from Lotus corniculatus nodules.</title>
        <authorList>
            <person name="Sannazzaro A.I."/>
            <person name="Torres Tejerizo G.A."/>
            <person name="Dip D."/>
            <person name="Caballero M."/>
            <person name="Pistorio M."/>
            <person name="Estrella M.J."/>
        </authorList>
    </citation>
    <scope>NUCLEOTIDE SEQUENCE [LARGE SCALE GENOMIC DNA]</scope>
    <source>
        <strain evidence="3 4">CSLC115N</strain>
    </source>
</reference>
<dbReference type="InterPro" id="IPR018968">
    <property type="entry name" value="Phasin"/>
</dbReference>
<accession>A0A2T4IKY6</accession>
<name>A0A2T4IKY6_9HYPH</name>
<protein>
    <submittedName>
        <fullName evidence="3">Phasin</fullName>
    </submittedName>
</protein>
<dbReference type="InterPro" id="IPR010234">
    <property type="entry name" value="Phasin_subfam-2"/>
</dbReference>
<proteinExistence type="predicted"/>
<dbReference type="EMBL" id="PZJX01000075">
    <property type="protein sequence ID" value="PTE06311.1"/>
    <property type="molecule type" value="Genomic_DNA"/>
</dbReference>
<comment type="caution">
    <text evidence="3">The sequence shown here is derived from an EMBL/GenBank/DDBJ whole genome shotgun (WGS) entry which is preliminary data.</text>
</comment>
<dbReference type="NCBIfam" id="TIGR01985">
    <property type="entry name" value="phasin_2"/>
    <property type="match status" value="1"/>
</dbReference>
<organism evidence="3 4">
    <name type="scientific">Mesorhizobium helmanticense</name>
    <dbReference type="NCBI Taxonomy" id="1776423"/>
    <lineage>
        <taxon>Bacteria</taxon>
        <taxon>Pseudomonadati</taxon>
        <taxon>Pseudomonadota</taxon>
        <taxon>Alphaproteobacteria</taxon>
        <taxon>Hyphomicrobiales</taxon>
        <taxon>Phyllobacteriaceae</taxon>
        <taxon>Mesorhizobium</taxon>
    </lineage>
</organism>
<evidence type="ECO:0000313" key="4">
    <source>
        <dbReference type="Proteomes" id="UP000240259"/>
    </source>
</evidence>
<dbReference type="AlphaFoldDB" id="A0A2T4IKY6"/>
<dbReference type="OrthoDB" id="8420960at2"/>
<keyword evidence="4" id="KW-1185">Reference proteome</keyword>
<dbReference type="Proteomes" id="UP000240259">
    <property type="component" value="Unassembled WGS sequence"/>
</dbReference>
<evidence type="ECO:0000259" key="2">
    <source>
        <dbReference type="Pfam" id="PF09361"/>
    </source>
</evidence>
<evidence type="ECO:0000313" key="3">
    <source>
        <dbReference type="EMBL" id="PTE06311.1"/>
    </source>
</evidence>
<gene>
    <name evidence="3" type="ORF">C9427_32475</name>
</gene>
<dbReference type="RefSeq" id="WP_107653052.1">
    <property type="nucleotide sequence ID" value="NZ_PZJX01000075.1"/>
</dbReference>
<feature type="region of interest" description="Disordered" evidence="1">
    <location>
        <begin position="1"/>
        <end position="23"/>
    </location>
</feature>
<evidence type="ECO:0000256" key="1">
    <source>
        <dbReference type="SAM" id="MobiDB-lite"/>
    </source>
</evidence>
<dbReference type="Pfam" id="PF09361">
    <property type="entry name" value="Phasin_2"/>
    <property type="match status" value="1"/>
</dbReference>
<feature type="domain" description="Phasin" evidence="2">
    <location>
        <begin position="76"/>
        <end position="142"/>
    </location>
</feature>